<dbReference type="InterPro" id="IPR036864">
    <property type="entry name" value="Zn2-C6_fun-type_DNA-bd_sf"/>
</dbReference>
<dbReference type="GO" id="GO:0003677">
    <property type="term" value="F:DNA binding"/>
    <property type="evidence" value="ECO:0007669"/>
    <property type="project" value="UniProtKB-KW"/>
</dbReference>
<comment type="caution">
    <text evidence="7">The sequence shown here is derived from an EMBL/GenBank/DDBJ whole genome shotgun (WGS) entry which is preliminary data.</text>
</comment>
<dbReference type="OrthoDB" id="416217at2759"/>
<proteinExistence type="predicted"/>
<accession>A0A1C1CEG5</accession>
<evidence type="ECO:0000313" key="7">
    <source>
        <dbReference type="EMBL" id="OCT46846.1"/>
    </source>
</evidence>
<name>A0A1C1CEG5_9EURO</name>
<evidence type="ECO:0000256" key="3">
    <source>
        <dbReference type="ARBA" id="ARBA00023163"/>
    </source>
</evidence>
<dbReference type="Gene3D" id="4.10.240.10">
    <property type="entry name" value="Zn(2)-C6 fungal-type DNA-binding domain"/>
    <property type="match status" value="1"/>
</dbReference>
<organism evidence="7 8">
    <name type="scientific">Cladophialophora carrionii</name>
    <dbReference type="NCBI Taxonomy" id="86049"/>
    <lineage>
        <taxon>Eukaryota</taxon>
        <taxon>Fungi</taxon>
        <taxon>Dikarya</taxon>
        <taxon>Ascomycota</taxon>
        <taxon>Pezizomycotina</taxon>
        <taxon>Eurotiomycetes</taxon>
        <taxon>Chaetothyriomycetidae</taxon>
        <taxon>Chaetothyriales</taxon>
        <taxon>Herpotrichiellaceae</taxon>
        <taxon>Cladophialophora</taxon>
    </lineage>
</organism>
<keyword evidence="2" id="KW-0238">DNA-binding</keyword>
<feature type="domain" description="Zn(2)-C6 fungal-type" evidence="6">
    <location>
        <begin position="22"/>
        <end position="57"/>
    </location>
</feature>
<dbReference type="GO" id="GO:0008270">
    <property type="term" value="F:zinc ion binding"/>
    <property type="evidence" value="ECO:0007669"/>
    <property type="project" value="InterPro"/>
</dbReference>
<evidence type="ECO:0000256" key="2">
    <source>
        <dbReference type="ARBA" id="ARBA00023125"/>
    </source>
</evidence>
<keyword evidence="3" id="KW-0804">Transcription</keyword>
<dbReference type="EMBL" id="LGRB01000015">
    <property type="protein sequence ID" value="OCT46846.1"/>
    <property type="molecule type" value="Genomic_DNA"/>
</dbReference>
<reference evidence="8" key="1">
    <citation type="submission" date="2015-07" db="EMBL/GenBank/DDBJ databases">
        <authorList>
            <person name="Teixeira M.M."/>
            <person name="Souza R.C."/>
            <person name="Almeida L.G."/>
            <person name="Vicente V.A."/>
            <person name="de Hoog S."/>
            <person name="Bocca A.L."/>
            <person name="de Almeida S.R."/>
            <person name="Vasconcelos A.T."/>
            <person name="Felipe M.S."/>
        </authorList>
    </citation>
    <scope>NUCLEOTIDE SEQUENCE [LARGE SCALE GENOMIC DNA]</scope>
    <source>
        <strain evidence="8">KSF</strain>
    </source>
</reference>
<keyword evidence="8" id="KW-1185">Reference proteome</keyword>
<keyword evidence="1" id="KW-0805">Transcription regulation</keyword>
<dbReference type="InterPro" id="IPR001138">
    <property type="entry name" value="Zn2Cys6_DnaBD"/>
</dbReference>
<dbReference type="SUPFAM" id="SSF57701">
    <property type="entry name" value="Zn2/Cys6 DNA-binding domain"/>
    <property type="match status" value="1"/>
</dbReference>
<dbReference type="GO" id="GO:0000981">
    <property type="term" value="F:DNA-binding transcription factor activity, RNA polymerase II-specific"/>
    <property type="evidence" value="ECO:0007669"/>
    <property type="project" value="InterPro"/>
</dbReference>
<dbReference type="SMART" id="SM00066">
    <property type="entry name" value="GAL4"/>
    <property type="match status" value="1"/>
</dbReference>
<protein>
    <recommendedName>
        <fullName evidence="6">Zn(2)-C6 fungal-type domain-containing protein</fullName>
    </recommendedName>
</protein>
<dbReference type="VEuPathDB" id="FungiDB:CLCR_01948"/>
<evidence type="ECO:0000313" key="8">
    <source>
        <dbReference type="Proteomes" id="UP000094526"/>
    </source>
</evidence>
<dbReference type="Proteomes" id="UP000094526">
    <property type="component" value="Unassembled WGS sequence"/>
</dbReference>
<dbReference type="STRING" id="86049.A0A1C1CEG5"/>
<feature type="compositionally biased region" description="Low complexity" evidence="5">
    <location>
        <begin position="65"/>
        <end position="80"/>
    </location>
</feature>
<dbReference type="VEuPathDB" id="FungiDB:G647_01556"/>
<feature type="region of interest" description="Disordered" evidence="5">
    <location>
        <begin position="65"/>
        <end position="99"/>
    </location>
</feature>
<sequence length="471" mass="53049">MSTDALKLSLGPPKTHRKSKSGCRTCKQRKIKCDETRPICNNCTRRYGKDDAALCNYGQGRRHQSSSVVLTVSSRPSRSSRSSRPKHSRSRSDEESSELLEGLSNDVLDIDMLDEHLLSSIAPDTASSADLVAPDDMPWSGLSSGTNNLNITDFRTPTRLRSLIACESPSQSQPQSELELFQHFMSSTSNTMPLIEDPEIRHLWMVKVPQMALRCPFLLESVAMIAAFHLRSQTPSDERLVVQSHHFYGLALRSTREELSRVSQSTAEQLVISSLLLSIASWRFRTSSTEAYAVPNEALQTSIAAVQVYLSTWSWLESVQSTVHKFFSSLDLTRKWSEVHNKKRYSDAVAMLDGLEGMNSKDTNEQELIRHLMAVHSCLYQTGSTDAIRHRLVQTALNPPQCLTQGLQDKNPLALAVWARVMSLWTEVEGTWWTSDIAEYEMSGIQQVYEDCGYDDELLNWPLARFARKGE</sequence>
<dbReference type="PANTHER" id="PTHR47657:SF14">
    <property type="entry name" value="ZN(2)-C6 FUNGAL-TYPE DOMAIN-CONTAINING PROTEIN"/>
    <property type="match status" value="1"/>
</dbReference>
<feature type="region of interest" description="Disordered" evidence="5">
    <location>
        <begin position="1"/>
        <end position="21"/>
    </location>
</feature>
<evidence type="ECO:0000256" key="5">
    <source>
        <dbReference type="SAM" id="MobiDB-lite"/>
    </source>
</evidence>
<evidence type="ECO:0000256" key="4">
    <source>
        <dbReference type="ARBA" id="ARBA00023242"/>
    </source>
</evidence>
<evidence type="ECO:0000259" key="6">
    <source>
        <dbReference type="PROSITE" id="PS50048"/>
    </source>
</evidence>
<dbReference type="AlphaFoldDB" id="A0A1C1CEG5"/>
<dbReference type="PROSITE" id="PS50048">
    <property type="entry name" value="ZN2_CY6_FUNGAL_2"/>
    <property type="match status" value="1"/>
</dbReference>
<keyword evidence="4" id="KW-0539">Nucleus</keyword>
<dbReference type="Pfam" id="PF00172">
    <property type="entry name" value="Zn_clus"/>
    <property type="match status" value="1"/>
</dbReference>
<evidence type="ECO:0000256" key="1">
    <source>
        <dbReference type="ARBA" id="ARBA00023015"/>
    </source>
</evidence>
<dbReference type="CDD" id="cd00067">
    <property type="entry name" value="GAL4"/>
    <property type="match status" value="1"/>
</dbReference>
<dbReference type="PANTHER" id="PTHR47657">
    <property type="entry name" value="STEROL REGULATORY ELEMENT-BINDING PROTEIN ECM22"/>
    <property type="match status" value="1"/>
</dbReference>
<dbReference type="InterPro" id="IPR052400">
    <property type="entry name" value="Zn2-C6_fungal_TF"/>
</dbReference>
<gene>
    <name evidence="7" type="ORF">CLCR_01948</name>
</gene>